<sequence>MGSAKSVPVTPGWPLPHNMPRAGVESSPQPNLPAREQLERPLLPLEAISPSELYLPLGTQFSLDDQIPPGARLSSPLQAGVLQGGGRLPLTTSRDDISPGTLTPQPGKQNERKRPFWDLDDLKTGGHIWEQDQDQD</sequence>
<protein>
    <submittedName>
        <fullName evidence="2">(raccoon dog) hypothetical protein</fullName>
    </submittedName>
</protein>
<feature type="region of interest" description="Disordered" evidence="1">
    <location>
        <begin position="1"/>
        <end position="38"/>
    </location>
</feature>
<evidence type="ECO:0000313" key="2">
    <source>
        <dbReference type="EMBL" id="CAD7676886.1"/>
    </source>
</evidence>
<keyword evidence="3" id="KW-1185">Reference proteome</keyword>
<comment type="caution">
    <text evidence="2">The sequence shown here is derived from an EMBL/GenBank/DDBJ whole genome shotgun (WGS) entry which is preliminary data.</text>
</comment>
<organism evidence="2 3">
    <name type="scientific">Nyctereutes procyonoides</name>
    <name type="common">Raccoon dog</name>
    <name type="synonym">Canis procyonoides</name>
    <dbReference type="NCBI Taxonomy" id="34880"/>
    <lineage>
        <taxon>Eukaryota</taxon>
        <taxon>Metazoa</taxon>
        <taxon>Chordata</taxon>
        <taxon>Craniata</taxon>
        <taxon>Vertebrata</taxon>
        <taxon>Euteleostomi</taxon>
        <taxon>Mammalia</taxon>
        <taxon>Eutheria</taxon>
        <taxon>Laurasiatheria</taxon>
        <taxon>Carnivora</taxon>
        <taxon>Caniformia</taxon>
        <taxon>Canidae</taxon>
        <taxon>Nyctereutes</taxon>
    </lineage>
</organism>
<feature type="compositionally biased region" description="Basic and acidic residues" evidence="1">
    <location>
        <begin position="109"/>
        <end position="124"/>
    </location>
</feature>
<feature type="region of interest" description="Disordered" evidence="1">
    <location>
        <begin position="61"/>
        <end position="136"/>
    </location>
</feature>
<reference evidence="2" key="1">
    <citation type="submission" date="2020-12" db="EMBL/GenBank/DDBJ databases">
        <authorList>
            <consortium name="Molecular Ecology Group"/>
        </authorList>
    </citation>
    <scope>NUCLEOTIDE SEQUENCE</scope>
    <source>
        <strain evidence="2">TBG_1078</strain>
    </source>
</reference>
<name>A0A811YHU8_NYCPR</name>
<gene>
    <name evidence="2" type="ORF">NYPRO_LOCUS9681</name>
</gene>
<evidence type="ECO:0000256" key="1">
    <source>
        <dbReference type="SAM" id="MobiDB-lite"/>
    </source>
</evidence>
<dbReference type="EMBL" id="CAJHUB010000678">
    <property type="protein sequence ID" value="CAD7676886.1"/>
    <property type="molecule type" value="Genomic_DNA"/>
</dbReference>
<dbReference type="Proteomes" id="UP000645828">
    <property type="component" value="Unassembled WGS sequence"/>
</dbReference>
<dbReference type="AlphaFoldDB" id="A0A811YHU8"/>
<accession>A0A811YHU8</accession>
<evidence type="ECO:0000313" key="3">
    <source>
        <dbReference type="Proteomes" id="UP000645828"/>
    </source>
</evidence>
<proteinExistence type="predicted"/>